<evidence type="ECO:0000313" key="2">
    <source>
        <dbReference type="EMBL" id="GBE60571.1"/>
    </source>
</evidence>
<feature type="region of interest" description="Disordered" evidence="1">
    <location>
        <begin position="226"/>
        <end position="251"/>
    </location>
</feature>
<reference evidence="2 3" key="1">
    <citation type="journal article" date="2017" name="BMC Genomics">
        <title>Whole-genome assembly of Babesia ovata and comparative genomics between closely related pathogens.</title>
        <authorList>
            <person name="Yamagishi J."/>
            <person name="Asada M."/>
            <person name="Hakimi H."/>
            <person name="Tanaka T.Q."/>
            <person name="Sugimoto C."/>
            <person name="Kawazu S."/>
        </authorList>
    </citation>
    <scope>NUCLEOTIDE SEQUENCE [LARGE SCALE GENOMIC DNA]</scope>
    <source>
        <strain evidence="2 3">Miyake</strain>
    </source>
</reference>
<name>A0A2H6KC50_9APIC</name>
<dbReference type="GeneID" id="39874341"/>
<dbReference type="GO" id="GO:1990072">
    <property type="term" value="C:TRAPPIII protein complex"/>
    <property type="evidence" value="ECO:0007669"/>
    <property type="project" value="TreeGrafter"/>
</dbReference>
<dbReference type="AlphaFoldDB" id="A0A2H6KC50"/>
<accession>A0A2H6KC50</accession>
<protein>
    <submittedName>
        <fullName evidence="2">Trafficking particle complex subunit 8, putative</fullName>
    </submittedName>
</protein>
<dbReference type="PANTHER" id="PTHR12975:SF6">
    <property type="entry name" value="TRAFFICKING PROTEIN PARTICLE COMPLEX SUBUNIT 8"/>
    <property type="match status" value="1"/>
</dbReference>
<gene>
    <name evidence="2" type="ORF">BOVATA_020640</name>
</gene>
<proteinExistence type="predicted"/>
<sequence length="1202" mass="133905">MVVPVCSRAALFERLWRRYHGSCILVRATDAAREAITAGGFKSCTQVIEDALDRDTSVGEAAKLEFNCEETLGEGDLDTHLLNAIADNTPDFCDQDIDFDGYPPWFVQWAFTLAKITRCARNKTLDIHPDERGIIAFCSSAENAENVINILKGSESTTFRCMVVMGERNADEFIDRFKSMYQDDINHYVVNSDEAPLRSCIADDGFVAFISKIADLYLSEMRTADSQLKDGTNDPHVPSKTVKGKPSNTDASDTKSLLLMMNSELQSAEPTGCIDEICRGTEQEIQGVAFVYSAVLHMKAINNASISHNDKAEDSAGNVLTADKAIADFDKAISIFQKYGAKWDALLTAVLMATVGGDLEARRLGAISATMDLKSNGDYARAALSLELCTFFTEKIRKKMFHLVMAGHLYLQSGLLNLTKRCYMLAVPIYQKKGWGLASDFLYGTLSRYDPLYCIDALNGLADRCEMVNCHKYMKNYDEDFLKSPWYSGEREMTHLRRLMKLSVADHGEETIKNKNSKAIVSCAYGPYPALVYGLDDGCPLGESLPYLVRVPVVLLRNSEGVPGQNCGLLRTSALYCAGGDIRETSYNTADDFEEQEAAINKEVKKKAEANDAWKPYYEFISDYGNISYRVDPDSGYTLPKQRTKSATNYQSGEESVIKLELVNPLHIGIHCDDFHLLINGADEKWWEKATVVSVLAGQAEVTQAKPKDNFVYLSEGERRHVYLKFKVTKPGVFRVTGLGWKLFGCVSCWVPLYLCGQRKTKGAPLDYKEADALETYLKGRLPHAGLSLSVRDYHPEVGVALSKVTRLPSNARTLDEDSEHFDIVKQFMCEPGHGGKYMFEDGYLTMDDAIDGEYVITELAIKNLGDLAIDSLTLNVKSSGRCHMTNRPIAYSAESCDVRIVWEDMARCNLGSISGHKAYQVTLRSDSEMLISPNGTLSIFMLVVPRVIDVLDVLCIQGRLKTTSSKHKSEGHVAFWRFYATERGINVCYDFDHSLPKIIRCHVANNSKQDVKSLSFYDTSGQPLKTRVRSPTYMQTFDIIGLRKGSQLSSVIPFNAEDSKLILRWECGHAFGVVTSNINIDSSARVLVKVRSEIRDMKYERAPMLARVEFVFENPTDETIPPMQLEAIPNLPAECHHKWFYVGTLTAKVPAIPPKCSKCVGFDVLLPLPGVYLFAGESINIAAASGVFLRPCEQFMVSVES</sequence>
<evidence type="ECO:0000256" key="1">
    <source>
        <dbReference type="SAM" id="MobiDB-lite"/>
    </source>
</evidence>
<dbReference type="InterPro" id="IPR024420">
    <property type="entry name" value="TRAPP_III_complex_Trs85"/>
</dbReference>
<dbReference type="OrthoDB" id="437922at2759"/>
<keyword evidence="3" id="KW-1185">Reference proteome</keyword>
<dbReference type="RefSeq" id="XP_028866814.1">
    <property type="nucleotide sequence ID" value="XM_029010981.1"/>
</dbReference>
<evidence type="ECO:0000313" key="3">
    <source>
        <dbReference type="Proteomes" id="UP000236319"/>
    </source>
</evidence>
<dbReference type="Proteomes" id="UP000236319">
    <property type="component" value="Unassembled WGS sequence"/>
</dbReference>
<organism evidence="2 3">
    <name type="scientific">Babesia ovata</name>
    <dbReference type="NCBI Taxonomy" id="189622"/>
    <lineage>
        <taxon>Eukaryota</taxon>
        <taxon>Sar</taxon>
        <taxon>Alveolata</taxon>
        <taxon>Apicomplexa</taxon>
        <taxon>Aconoidasida</taxon>
        <taxon>Piroplasmida</taxon>
        <taxon>Babesiidae</taxon>
        <taxon>Babesia</taxon>
    </lineage>
</organism>
<dbReference type="PANTHER" id="PTHR12975">
    <property type="entry name" value="TRANSPORT PROTEIN TRAPP"/>
    <property type="match status" value="1"/>
</dbReference>
<dbReference type="VEuPathDB" id="PiroplasmaDB:BOVATA_020640"/>
<comment type="caution">
    <text evidence="2">The sequence shown here is derived from an EMBL/GenBank/DDBJ whole genome shotgun (WGS) entry which is preliminary data.</text>
</comment>
<dbReference type="EMBL" id="BDSA01000002">
    <property type="protein sequence ID" value="GBE60571.1"/>
    <property type="molecule type" value="Genomic_DNA"/>
</dbReference>